<name>A0AAE0SYU3_9BIVA</name>
<protein>
    <submittedName>
        <fullName evidence="1">Uncharacterized protein</fullName>
    </submittedName>
</protein>
<keyword evidence="2" id="KW-1185">Reference proteome</keyword>
<sequence length="77" mass="8620">MYDNNSPAGVDTLRVVNADLDKGGPGHRVTLQQWNSADSFTSSNYIYDHTGALSSMRKWSEHATHILTLLVWITEID</sequence>
<dbReference type="Proteomes" id="UP001195483">
    <property type="component" value="Unassembled WGS sequence"/>
</dbReference>
<reference evidence="1" key="1">
    <citation type="journal article" date="2021" name="Genome Biol. Evol.">
        <title>A High-Quality Reference Genome for a Parasitic Bivalve with Doubly Uniparental Inheritance (Bivalvia: Unionida).</title>
        <authorList>
            <person name="Smith C.H."/>
        </authorList>
    </citation>
    <scope>NUCLEOTIDE SEQUENCE</scope>
    <source>
        <strain evidence="1">CHS0354</strain>
    </source>
</reference>
<dbReference type="AlphaFoldDB" id="A0AAE0SYU3"/>
<evidence type="ECO:0000313" key="1">
    <source>
        <dbReference type="EMBL" id="KAK3600393.1"/>
    </source>
</evidence>
<comment type="caution">
    <text evidence="1">The sequence shown here is derived from an EMBL/GenBank/DDBJ whole genome shotgun (WGS) entry which is preliminary data.</text>
</comment>
<organism evidence="1 2">
    <name type="scientific">Potamilus streckersoni</name>
    <dbReference type="NCBI Taxonomy" id="2493646"/>
    <lineage>
        <taxon>Eukaryota</taxon>
        <taxon>Metazoa</taxon>
        <taxon>Spiralia</taxon>
        <taxon>Lophotrochozoa</taxon>
        <taxon>Mollusca</taxon>
        <taxon>Bivalvia</taxon>
        <taxon>Autobranchia</taxon>
        <taxon>Heteroconchia</taxon>
        <taxon>Palaeoheterodonta</taxon>
        <taxon>Unionida</taxon>
        <taxon>Unionoidea</taxon>
        <taxon>Unionidae</taxon>
        <taxon>Ambleminae</taxon>
        <taxon>Lampsilini</taxon>
        <taxon>Potamilus</taxon>
    </lineage>
</organism>
<proteinExistence type="predicted"/>
<dbReference type="EMBL" id="JAEAOA010000998">
    <property type="protein sequence ID" value="KAK3600393.1"/>
    <property type="molecule type" value="Genomic_DNA"/>
</dbReference>
<gene>
    <name evidence="1" type="ORF">CHS0354_016009</name>
</gene>
<reference evidence="1" key="2">
    <citation type="journal article" date="2021" name="Genome Biol. Evol.">
        <title>Developing a high-quality reference genome for a parasitic bivalve with doubly uniparental inheritance (Bivalvia: Unionida).</title>
        <authorList>
            <person name="Smith C.H."/>
        </authorList>
    </citation>
    <scope>NUCLEOTIDE SEQUENCE</scope>
    <source>
        <strain evidence="1">CHS0354</strain>
        <tissue evidence="1">Mantle</tissue>
    </source>
</reference>
<reference evidence="1" key="3">
    <citation type="submission" date="2023-05" db="EMBL/GenBank/DDBJ databases">
        <authorList>
            <person name="Smith C.H."/>
        </authorList>
    </citation>
    <scope>NUCLEOTIDE SEQUENCE</scope>
    <source>
        <strain evidence="1">CHS0354</strain>
        <tissue evidence="1">Mantle</tissue>
    </source>
</reference>
<evidence type="ECO:0000313" key="2">
    <source>
        <dbReference type="Proteomes" id="UP001195483"/>
    </source>
</evidence>
<accession>A0AAE0SYU3</accession>
<feature type="non-terminal residue" evidence="1">
    <location>
        <position position="77"/>
    </location>
</feature>